<dbReference type="EMBL" id="SBIQ01000060">
    <property type="protein sequence ID" value="KAF7683699.1"/>
    <property type="molecule type" value="Genomic_DNA"/>
</dbReference>
<evidence type="ECO:0000313" key="1">
    <source>
        <dbReference type="EMBL" id="KAF7683699.1"/>
    </source>
</evidence>
<evidence type="ECO:0000313" key="2">
    <source>
        <dbReference type="Proteomes" id="UP001516464"/>
    </source>
</evidence>
<sequence length="132" mass="15819">MEKLYEEESNKFIELLKKYVTDNAKIEDLLEQERVLNVAHSFADIDSFKKIRKEKLFNFYNSLYKKLLIKDKKLKEIKEILQTKDHETEVDLLIKKSQLISRVTKAPDFGFENSSFKWPPFPSQQMMNRNNK</sequence>
<name>A0ABQ7HZX2_9MICR</name>
<reference evidence="1 2" key="1">
    <citation type="submission" date="2019-01" db="EMBL/GenBank/DDBJ databases">
        <title>Genomes sequencing and comparative genomics of infectious freshwater microsporidia, Cucumispora dikerogammari and Thelohania contejeani.</title>
        <authorList>
            <person name="Cormier A."/>
            <person name="Giraud I."/>
            <person name="Wattier R."/>
            <person name="Teixeira M."/>
            <person name="Grandjean F."/>
            <person name="Rigaud T."/>
            <person name="Cordaux R."/>
        </authorList>
    </citation>
    <scope>NUCLEOTIDE SEQUENCE [LARGE SCALE GENOMIC DNA]</scope>
    <source>
        <strain evidence="1">T1</strain>
        <tissue evidence="1">Spores</tissue>
    </source>
</reference>
<accession>A0ABQ7HZX2</accession>
<gene>
    <name evidence="1" type="ORF">TCON_1100</name>
</gene>
<comment type="caution">
    <text evidence="1">The sequence shown here is derived from an EMBL/GenBank/DDBJ whole genome shotgun (WGS) entry which is preliminary data.</text>
</comment>
<protein>
    <submittedName>
        <fullName evidence="1">Uncharacterized protein</fullName>
    </submittedName>
</protein>
<organism evidence="1 2">
    <name type="scientific">Astathelohania contejeani</name>
    <dbReference type="NCBI Taxonomy" id="164912"/>
    <lineage>
        <taxon>Eukaryota</taxon>
        <taxon>Fungi</taxon>
        <taxon>Fungi incertae sedis</taxon>
        <taxon>Microsporidia</taxon>
        <taxon>Astathelohaniidae</taxon>
        <taxon>Astathelohania</taxon>
    </lineage>
</organism>
<dbReference type="Proteomes" id="UP001516464">
    <property type="component" value="Unassembled WGS sequence"/>
</dbReference>
<proteinExistence type="predicted"/>
<keyword evidence="2" id="KW-1185">Reference proteome</keyword>